<accession>A0A178KGZ6</accession>
<reference evidence="1 2" key="1">
    <citation type="submission" date="2016-03" db="EMBL/GenBank/DDBJ databases">
        <title>Photobacterium proteolyticum sp. nov. a protease producing bacterium isolated from ocean sediments of Laizhou Bay.</title>
        <authorList>
            <person name="Li Y."/>
        </authorList>
    </citation>
    <scope>NUCLEOTIDE SEQUENCE [LARGE SCALE GENOMIC DNA]</scope>
    <source>
        <strain evidence="1 2">R-40508</strain>
    </source>
</reference>
<gene>
    <name evidence="1" type="ORF">A3K86_10810</name>
</gene>
<dbReference type="Proteomes" id="UP000078503">
    <property type="component" value="Unassembled WGS sequence"/>
</dbReference>
<protein>
    <submittedName>
        <fullName evidence="1">Uncharacterized protein</fullName>
    </submittedName>
</protein>
<dbReference type="EMBL" id="LVHF01000020">
    <property type="protein sequence ID" value="OAN16480.1"/>
    <property type="molecule type" value="Genomic_DNA"/>
</dbReference>
<evidence type="ECO:0000313" key="2">
    <source>
        <dbReference type="Proteomes" id="UP000078503"/>
    </source>
</evidence>
<proteinExistence type="predicted"/>
<dbReference type="AlphaFoldDB" id="A0A178KGZ6"/>
<comment type="caution">
    <text evidence="1">The sequence shown here is derived from an EMBL/GenBank/DDBJ whole genome shotgun (WGS) entry which is preliminary data.</text>
</comment>
<organism evidence="1 2">
    <name type="scientific">Photobacterium jeanii</name>
    <dbReference type="NCBI Taxonomy" id="858640"/>
    <lineage>
        <taxon>Bacteria</taxon>
        <taxon>Pseudomonadati</taxon>
        <taxon>Pseudomonadota</taxon>
        <taxon>Gammaproteobacteria</taxon>
        <taxon>Vibrionales</taxon>
        <taxon>Vibrionaceae</taxon>
        <taxon>Photobacterium</taxon>
    </lineage>
</organism>
<sequence>MIRENFGFNEGQELVLKFEELLNNNDINVGIGSDLETKFISVFDILFKFEERHKLAPNEDHRTLFRDFSALYDLALKITSVSGHKEFHQLVPHLNKLNECNVAQNAASRITDQEANKIIELYLAAICMRFCEEIELDHPNNAKGNNPDVIAGIQGDYWGFGCKTLHSTNTQTIFENIVKAVDQIEKSKSTTGIPVLNLKNVIQHERIWPSQYSFGDVAQPLSTLMSTAQAIQSSLIDDLGIDALKEIFVGKKSLPGILFVAQSCTSVQPNPLVSPKATRLNVMQLFKVDDATFTQNDDYVFEALNHYMQLAN</sequence>
<evidence type="ECO:0000313" key="1">
    <source>
        <dbReference type="EMBL" id="OAN16480.1"/>
    </source>
</evidence>
<name>A0A178KGZ6_9GAMM</name>
<keyword evidence="2" id="KW-1185">Reference proteome</keyword>